<organism evidence="1 2">
    <name type="scientific">Melastoma candidum</name>
    <dbReference type="NCBI Taxonomy" id="119954"/>
    <lineage>
        <taxon>Eukaryota</taxon>
        <taxon>Viridiplantae</taxon>
        <taxon>Streptophyta</taxon>
        <taxon>Embryophyta</taxon>
        <taxon>Tracheophyta</taxon>
        <taxon>Spermatophyta</taxon>
        <taxon>Magnoliopsida</taxon>
        <taxon>eudicotyledons</taxon>
        <taxon>Gunneridae</taxon>
        <taxon>Pentapetalae</taxon>
        <taxon>rosids</taxon>
        <taxon>malvids</taxon>
        <taxon>Myrtales</taxon>
        <taxon>Melastomataceae</taxon>
        <taxon>Melastomatoideae</taxon>
        <taxon>Melastomateae</taxon>
        <taxon>Melastoma</taxon>
    </lineage>
</organism>
<dbReference type="EMBL" id="CM042883">
    <property type="protein sequence ID" value="KAI4375919.1"/>
    <property type="molecule type" value="Genomic_DNA"/>
</dbReference>
<evidence type="ECO:0000313" key="2">
    <source>
        <dbReference type="Proteomes" id="UP001057402"/>
    </source>
</evidence>
<evidence type="ECO:0000313" key="1">
    <source>
        <dbReference type="EMBL" id="KAI4375919.1"/>
    </source>
</evidence>
<sequence>MKRRAGNSDLVTIIFMEERSTTTTTLLVVVIGDGDGSHCPTDWKHDVFVSFRGKELRTNFASHFFNALENSGLDCYRDNDVREIGEKIPPKLVVAIRSSRFSIALFSRKYGGSKWCLNELVEMLDFHKKNKHHGHVFMPIFYKVKTGDVKQQTGKFGRCFEKYCEEICADSSQIETWRSALREAGFTTGWRLDEWKSEAEFIDKIVDQLSKNIHCLRSPYLPKDVVPIKSQVEEVISLLELSPTRCESPARVVGIYGNRGMGKTTLAGMVYKRVHIGFEGFSFLQLDDNANWDNLVHLQRKLLLDVFKVNSQQFHDLRSNADEIKKKFQGRKLLLVLDNVTSKDQVRHFGVDGRGHWLSGGSRVIITTKHRHLLDDLNVDEKYEVTMCRRDSLQMFSRHVFGSDHPHEGFEELCESVLDISNIRPSDLVDLASLLKGMGKERWSEGIEKWRKKRKVLCRDLVERVLLQRPISRSYVSGSEAGYPIHNAGRMAFLLNPFCNFMNNVSGAQNGLAALLILPEGPVFTIPLPNLDKVIDALPESQVERIMPAKYREAWMADKSMRRNDRRNTIQAWVSLLKRMGIVETQTEAARRTWKQINEASPSRFTEEVEDPSNIPQLVQNPLPSREDRPATDPNLQVEDVLNETKHMLLSEKVDPTPEAESISTSAIDREYVPRVYARDDAAYPSPSQAPHIETPGRVTPSDKDEDMDEGALQEDFEPMPSCGFSLSVFLSQISQAAGLHLSLGFENQAPELPTVTTSQPRRTSSMEKWRVEAASRNTASASAHQSTVDS</sequence>
<name>A0ACB9RE75_9MYRT</name>
<proteinExistence type="predicted"/>
<keyword evidence="2" id="KW-1185">Reference proteome</keyword>
<reference evidence="2" key="1">
    <citation type="journal article" date="2023" name="Front. Plant Sci.">
        <title>Chromosomal-level genome assembly of Melastoma candidum provides insights into trichome evolution.</title>
        <authorList>
            <person name="Zhong Y."/>
            <person name="Wu W."/>
            <person name="Sun C."/>
            <person name="Zou P."/>
            <person name="Liu Y."/>
            <person name="Dai S."/>
            <person name="Zhou R."/>
        </authorList>
    </citation>
    <scope>NUCLEOTIDE SEQUENCE [LARGE SCALE GENOMIC DNA]</scope>
</reference>
<dbReference type="Proteomes" id="UP001057402">
    <property type="component" value="Chromosome 4"/>
</dbReference>
<gene>
    <name evidence="1" type="ORF">MLD38_013733</name>
</gene>
<protein>
    <submittedName>
        <fullName evidence="1">Uncharacterized protein</fullName>
    </submittedName>
</protein>
<accession>A0ACB9RE75</accession>
<comment type="caution">
    <text evidence="1">The sequence shown here is derived from an EMBL/GenBank/DDBJ whole genome shotgun (WGS) entry which is preliminary data.</text>
</comment>